<feature type="transmembrane region" description="Helical" evidence="6">
    <location>
        <begin position="163"/>
        <end position="185"/>
    </location>
</feature>
<feature type="transmembrane region" description="Helical" evidence="6">
    <location>
        <begin position="287"/>
        <end position="311"/>
    </location>
</feature>
<dbReference type="PANTHER" id="PTHR33048">
    <property type="entry name" value="PTH11-LIKE INTEGRAL MEMBRANE PROTEIN (AFU_ORTHOLOGUE AFUA_5G11245)"/>
    <property type="match status" value="1"/>
</dbReference>
<feature type="domain" description="Rhodopsin" evidence="7">
    <location>
        <begin position="55"/>
        <end position="313"/>
    </location>
</feature>
<keyword evidence="4 6" id="KW-0472">Membrane</keyword>
<evidence type="ECO:0000259" key="7">
    <source>
        <dbReference type="Pfam" id="PF20684"/>
    </source>
</evidence>
<accession>A0A9P4N5R2</accession>
<dbReference type="AlphaFoldDB" id="A0A9P4N5R2"/>
<organism evidence="8 9">
    <name type="scientific">Lojkania enalia</name>
    <dbReference type="NCBI Taxonomy" id="147567"/>
    <lineage>
        <taxon>Eukaryota</taxon>
        <taxon>Fungi</taxon>
        <taxon>Dikarya</taxon>
        <taxon>Ascomycota</taxon>
        <taxon>Pezizomycotina</taxon>
        <taxon>Dothideomycetes</taxon>
        <taxon>Pleosporomycetidae</taxon>
        <taxon>Pleosporales</taxon>
        <taxon>Pleosporales incertae sedis</taxon>
        <taxon>Lojkania</taxon>
    </lineage>
</organism>
<dbReference type="GO" id="GO:0016020">
    <property type="term" value="C:membrane"/>
    <property type="evidence" value="ECO:0007669"/>
    <property type="project" value="UniProtKB-SubCell"/>
</dbReference>
<keyword evidence="9" id="KW-1185">Reference proteome</keyword>
<feature type="transmembrane region" description="Helical" evidence="6">
    <location>
        <begin position="249"/>
        <end position="267"/>
    </location>
</feature>
<feature type="transmembrane region" description="Helical" evidence="6">
    <location>
        <begin position="37"/>
        <end position="59"/>
    </location>
</feature>
<dbReference type="OrthoDB" id="4682787at2759"/>
<feature type="transmembrane region" description="Helical" evidence="6">
    <location>
        <begin position="96"/>
        <end position="115"/>
    </location>
</feature>
<dbReference type="Pfam" id="PF20684">
    <property type="entry name" value="Fung_rhodopsin"/>
    <property type="match status" value="1"/>
</dbReference>
<dbReference type="EMBL" id="ML986598">
    <property type="protein sequence ID" value="KAF2266458.1"/>
    <property type="molecule type" value="Genomic_DNA"/>
</dbReference>
<dbReference type="Proteomes" id="UP000800093">
    <property type="component" value="Unassembled WGS sequence"/>
</dbReference>
<gene>
    <name evidence="8" type="ORF">CC78DRAFT_596746</name>
</gene>
<feature type="transmembrane region" description="Helical" evidence="6">
    <location>
        <begin position="7"/>
        <end position="25"/>
    </location>
</feature>
<keyword evidence="3 6" id="KW-1133">Transmembrane helix</keyword>
<evidence type="ECO:0000313" key="9">
    <source>
        <dbReference type="Proteomes" id="UP000800093"/>
    </source>
</evidence>
<evidence type="ECO:0000256" key="4">
    <source>
        <dbReference type="ARBA" id="ARBA00023136"/>
    </source>
</evidence>
<proteinExistence type="inferred from homology"/>
<dbReference type="InterPro" id="IPR049326">
    <property type="entry name" value="Rhodopsin_dom_fungi"/>
</dbReference>
<feature type="transmembrane region" description="Helical" evidence="6">
    <location>
        <begin position="215"/>
        <end position="237"/>
    </location>
</feature>
<dbReference type="PANTHER" id="PTHR33048:SF96">
    <property type="entry name" value="INTEGRAL MEMBRANE PROTEIN"/>
    <property type="match status" value="1"/>
</dbReference>
<evidence type="ECO:0000256" key="1">
    <source>
        <dbReference type="ARBA" id="ARBA00004141"/>
    </source>
</evidence>
<sequence length="415" mass="46579">MSLINMLRCCTAVLHWYFPTLYFLVGMENDTQQRADLTLYLTISLLILAWLTMLLRLWVRLRITKSPGWDDALMVLTLVRDGDPFRSPATHHGVKILFTCYCSFIVVINLRGGFVNLPTADALARILLYIQLSETFYILTTTTLKISLGLFFLRVLTRPWQKLIFRIILGASAVYGVFYFFIAVFHCGAPGKLIHNITMNPSKCLPSWFSLTIGYMYGVINVVADWTFVLIPISVLLNSDMDRRSKISVSIVMAFGATFTARISWYADTWLTLYAGIDEDTADAVRTTIWATSECGTGIAAASMAILRPLVRKINHDVRDKISKIGSTNAFDSTHTTGEKQIRHNTFDNEDAIALTSVVTTITSKPQKKASRNPVPSPADDAWDTNILIERTQIAKVINVRMTTEEVPPPPPPKN</sequence>
<evidence type="ECO:0000313" key="8">
    <source>
        <dbReference type="EMBL" id="KAF2266458.1"/>
    </source>
</evidence>
<dbReference type="InterPro" id="IPR052337">
    <property type="entry name" value="SAT4-like"/>
</dbReference>
<comment type="caution">
    <text evidence="8">The sequence shown here is derived from an EMBL/GenBank/DDBJ whole genome shotgun (WGS) entry which is preliminary data.</text>
</comment>
<name>A0A9P4N5R2_9PLEO</name>
<comment type="subcellular location">
    <subcellularLocation>
        <location evidence="1">Membrane</location>
        <topology evidence="1">Multi-pass membrane protein</topology>
    </subcellularLocation>
</comment>
<reference evidence="9" key="1">
    <citation type="journal article" date="2020" name="Stud. Mycol.">
        <title>101 Dothideomycetes genomes: A test case for predicting lifestyles and emergence of pathogens.</title>
        <authorList>
            <person name="Haridas S."/>
            <person name="Albert R."/>
            <person name="Binder M."/>
            <person name="Bloem J."/>
            <person name="LaButti K."/>
            <person name="Salamov A."/>
            <person name="Andreopoulos B."/>
            <person name="Baker S."/>
            <person name="Barry K."/>
            <person name="Bills G."/>
            <person name="Bluhm B."/>
            <person name="Cannon C."/>
            <person name="Castanera R."/>
            <person name="Culley D."/>
            <person name="Daum C."/>
            <person name="Ezra D."/>
            <person name="Gonzalez J."/>
            <person name="Henrissat B."/>
            <person name="Kuo A."/>
            <person name="Liang C."/>
            <person name="Lipzen A."/>
            <person name="Lutzoni F."/>
            <person name="Magnuson J."/>
            <person name="Mondo S."/>
            <person name="Nolan M."/>
            <person name="Ohm R."/>
            <person name="Pangilinan J."/>
            <person name="Park H.-J."/>
            <person name="Ramirez L."/>
            <person name="Alfaro M."/>
            <person name="Sun H."/>
            <person name="Tritt A."/>
            <person name="Yoshinaga Y."/>
            <person name="Zwiers L.-H."/>
            <person name="Turgeon B."/>
            <person name="Goodwin S."/>
            <person name="Spatafora J."/>
            <person name="Crous P."/>
            <person name="Grigoriev I."/>
        </authorList>
    </citation>
    <scope>NUCLEOTIDE SEQUENCE [LARGE SCALE GENOMIC DNA]</scope>
    <source>
        <strain evidence="9">CBS 304.66</strain>
    </source>
</reference>
<keyword evidence="2 6" id="KW-0812">Transmembrane</keyword>
<evidence type="ECO:0000256" key="6">
    <source>
        <dbReference type="SAM" id="Phobius"/>
    </source>
</evidence>
<evidence type="ECO:0000256" key="3">
    <source>
        <dbReference type="ARBA" id="ARBA00022989"/>
    </source>
</evidence>
<evidence type="ECO:0000256" key="2">
    <source>
        <dbReference type="ARBA" id="ARBA00022692"/>
    </source>
</evidence>
<comment type="similarity">
    <text evidence="5">Belongs to the SAT4 family.</text>
</comment>
<feature type="transmembrane region" description="Helical" evidence="6">
    <location>
        <begin position="135"/>
        <end position="156"/>
    </location>
</feature>
<protein>
    <recommendedName>
        <fullName evidence="7">Rhodopsin domain-containing protein</fullName>
    </recommendedName>
</protein>
<evidence type="ECO:0000256" key="5">
    <source>
        <dbReference type="ARBA" id="ARBA00038359"/>
    </source>
</evidence>